<organism evidence="6 7">
    <name type="scientific">Geomesophilobacter sediminis</name>
    <dbReference type="NCBI Taxonomy" id="2798584"/>
    <lineage>
        <taxon>Bacteria</taxon>
        <taxon>Pseudomonadati</taxon>
        <taxon>Thermodesulfobacteriota</taxon>
        <taxon>Desulfuromonadia</taxon>
        <taxon>Geobacterales</taxon>
        <taxon>Geobacteraceae</taxon>
        <taxon>Geomesophilobacter</taxon>
    </lineage>
</organism>
<keyword evidence="3" id="KW-0472">Membrane</keyword>
<feature type="coiled-coil region" evidence="2">
    <location>
        <begin position="127"/>
        <end position="154"/>
    </location>
</feature>
<evidence type="ECO:0000313" key="7">
    <source>
        <dbReference type="Proteomes" id="UP000636888"/>
    </source>
</evidence>
<keyword evidence="3" id="KW-1133">Transmembrane helix</keyword>
<keyword evidence="2" id="KW-0175">Coiled coil</keyword>
<keyword evidence="3" id="KW-0812">Transmembrane</keyword>
<comment type="subcellular location">
    <subcellularLocation>
        <location evidence="1">Cell envelope</location>
    </subcellularLocation>
</comment>
<reference evidence="6" key="1">
    <citation type="submission" date="2020-12" db="EMBL/GenBank/DDBJ databases">
        <title>Geomonas sp. Red875, isolated from river sediment.</title>
        <authorList>
            <person name="Xu Z."/>
            <person name="Zhang Z."/>
            <person name="Masuda Y."/>
            <person name="Itoh H."/>
            <person name="Senoo K."/>
        </authorList>
    </citation>
    <scope>NUCLEOTIDE SEQUENCE</scope>
    <source>
        <strain evidence="6">Red875</strain>
    </source>
</reference>
<evidence type="ECO:0000256" key="3">
    <source>
        <dbReference type="SAM" id="Phobius"/>
    </source>
</evidence>
<dbReference type="InterPro" id="IPR058625">
    <property type="entry name" value="MdtA-like_BSH"/>
</dbReference>
<dbReference type="EMBL" id="JAEMHM010000009">
    <property type="protein sequence ID" value="MBJ6725470.1"/>
    <property type="molecule type" value="Genomic_DNA"/>
</dbReference>
<evidence type="ECO:0000259" key="5">
    <source>
        <dbReference type="Pfam" id="PF25954"/>
    </source>
</evidence>
<dbReference type="SUPFAM" id="SSF111369">
    <property type="entry name" value="HlyD-like secretion proteins"/>
    <property type="match status" value="2"/>
</dbReference>
<evidence type="ECO:0000256" key="1">
    <source>
        <dbReference type="ARBA" id="ARBA00004196"/>
    </source>
</evidence>
<proteinExistence type="predicted"/>
<dbReference type="PANTHER" id="PTHR30386">
    <property type="entry name" value="MEMBRANE FUSION SUBUNIT OF EMRAB-TOLC MULTIDRUG EFFLUX PUMP"/>
    <property type="match status" value="1"/>
</dbReference>
<evidence type="ECO:0000259" key="4">
    <source>
        <dbReference type="Pfam" id="PF25917"/>
    </source>
</evidence>
<evidence type="ECO:0000313" key="6">
    <source>
        <dbReference type="EMBL" id="MBJ6725470.1"/>
    </source>
</evidence>
<dbReference type="Pfam" id="PF25954">
    <property type="entry name" value="Beta-barrel_RND_2"/>
    <property type="match status" value="1"/>
</dbReference>
<dbReference type="PANTHER" id="PTHR30386:SF19">
    <property type="entry name" value="MULTIDRUG EXPORT PROTEIN EMRA-RELATED"/>
    <property type="match status" value="1"/>
</dbReference>
<sequence length="367" mass="39600">MEEVIEVPGEVEDKEEQVASKGLGRKILVRAVAGAVAVAAAVGGGAWWVEGQRHIGTDDAFVESHVHSVAARVPGTVEKVLVQDNQFVHKGDLLVVLDNRDYAVRVATAQADLDVTRNDTAGDLAQVAAAQAQLERAEAQLAQAQLDRKRAEALVQREVMPAEQLDRRRTDETVAAAQVQEAKEGVRRAQASVGLVGKGRPGAREAQRRSALEQEQLNLSYTRICAPADGYVTRKAVEPGNRVQSGQPLLAVVPLSQAWITANYKESQLTHVRPGQKVIFRVDAYPGREFTGKVESVMAGTGAAFSLLPPENATGNYVKVVQRVPVKIAIDRADQLQSALRVGMSVTPEIQVERSTGAIIRDLLHLS</sequence>
<dbReference type="RefSeq" id="WP_199384361.1">
    <property type="nucleotide sequence ID" value="NZ_JAEMHM010000009.1"/>
</dbReference>
<dbReference type="InterPro" id="IPR058792">
    <property type="entry name" value="Beta-barrel_RND_2"/>
</dbReference>
<feature type="domain" description="Multidrug resistance protein MdtA-like barrel-sandwich hybrid" evidence="4">
    <location>
        <begin position="68"/>
        <end position="253"/>
    </location>
</feature>
<dbReference type="Proteomes" id="UP000636888">
    <property type="component" value="Unassembled WGS sequence"/>
</dbReference>
<keyword evidence="7" id="KW-1185">Reference proteome</keyword>
<protein>
    <submittedName>
        <fullName evidence="6">HlyD family secretion protein</fullName>
    </submittedName>
</protein>
<evidence type="ECO:0000256" key="2">
    <source>
        <dbReference type="SAM" id="Coils"/>
    </source>
</evidence>
<comment type="caution">
    <text evidence="6">The sequence shown here is derived from an EMBL/GenBank/DDBJ whole genome shotgun (WGS) entry which is preliminary data.</text>
</comment>
<dbReference type="Gene3D" id="1.10.287.470">
    <property type="entry name" value="Helix hairpin bin"/>
    <property type="match status" value="2"/>
</dbReference>
<dbReference type="GO" id="GO:0055085">
    <property type="term" value="P:transmembrane transport"/>
    <property type="evidence" value="ECO:0007669"/>
    <property type="project" value="InterPro"/>
</dbReference>
<accession>A0A8J7LW67</accession>
<name>A0A8J7LW67_9BACT</name>
<dbReference type="Gene3D" id="2.40.30.170">
    <property type="match status" value="1"/>
</dbReference>
<dbReference type="Pfam" id="PF25917">
    <property type="entry name" value="BSH_RND"/>
    <property type="match status" value="1"/>
</dbReference>
<feature type="transmembrane region" description="Helical" evidence="3">
    <location>
        <begin position="27"/>
        <end position="49"/>
    </location>
</feature>
<feature type="domain" description="CusB-like beta-barrel" evidence="5">
    <location>
        <begin position="258"/>
        <end position="299"/>
    </location>
</feature>
<dbReference type="GO" id="GO:0030313">
    <property type="term" value="C:cell envelope"/>
    <property type="evidence" value="ECO:0007669"/>
    <property type="project" value="UniProtKB-SubCell"/>
</dbReference>
<dbReference type="Gene3D" id="2.40.50.100">
    <property type="match status" value="1"/>
</dbReference>
<dbReference type="InterPro" id="IPR050739">
    <property type="entry name" value="MFP"/>
</dbReference>
<dbReference type="AlphaFoldDB" id="A0A8J7LW67"/>
<gene>
    <name evidence="6" type="ORF">JFN93_12185</name>
</gene>